<sequence>MNYEFNAEFARRLDEQDELKYLRKEFLIPQHNGQDAIYLCGNSLGLQPRAAADYLAEQLKVWESKAVEGWFEGDAPWLSYHKQVATLTAPIVGALNSEVAIMNSLTVNLHLLLVSFYKPNKKRYKILMEAGAFPSDQYAVESQVKFHGFDPADAIIEVSPREGEYTLRTEDIILAIEEHKDELALVLFGGINYYTGQFFDLQAITKAAHQAGAIAGFDLAHAAGNVPLQLHNWDVDFACWCSYKYMNSGPGGISGIFVHEKHHGNDKLPRFAGWWGYAEEKRFLMAPGFHAANGAQGWQVSTSPIMLLALNKASLGIFTRAGGIEPVRKKSIALTAYFEWLIKNINLKHGEDVFNIITPVDPDARGCQLSLICRHKAREVFNYLTQHGVIGDWREPDVIRLSAVPLYNTFTDVYNAAVCLYEALNKLKMNNL</sequence>
<dbReference type="AlphaFoldDB" id="A0A437MTF6"/>
<name>A0A437MTF6_9SPHI</name>
<feature type="binding site" evidence="4">
    <location>
        <position position="221"/>
    </location>
    <ligand>
        <name>pyridoxal 5'-phosphate</name>
        <dbReference type="ChEBI" id="CHEBI:597326"/>
    </ligand>
</feature>
<comment type="pathway">
    <text evidence="4 6">Cofactor biosynthesis; NAD(+) biosynthesis; quinolinate from L-kynurenine: step 2/3.</text>
</comment>
<feature type="binding site" evidence="4">
    <location>
        <position position="218"/>
    </location>
    <ligand>
        <name>pyridoxal 5'-phosphate</name>
        <dbReference type="ChEBI" id="CHEBI:597326"/>
    </ligand>
</feature>
<comment type="subunit">
    <text evidence="4 6">Homodimer.</text>
</comment>
<keyword evidence="2 4" id="KW-0378">Hydrolase</keyword>
<dbReference type="Proteomes" id="UP000282759">
    <property type="component" value="Unassembled WGS sequence"/>
</dbReference>
<dbReference type="InterPro" id="IPR015421">
    <property type="entry name" value="PyrdxlP-dep_Trfase_major"/>
</dbReference>
<dbReference type="GO" id="GO:0030170">
    <property type="term" value="F:pyridoxal phosphate binding"/>
    <property type="evidence" value="ECO:0007669"/>
    <property type="project" value="UniProtKB-UniRule"/>
</dbReference>
<dbReference type="Pfam" id="PF22580">
    <property type="entry name" value="KYNU_C"/>
    <property type="match status" value="1"/>
</dbReference>
<reference evidence="7 8" key="1">
    <citation type="submission" date="2019-01" db="EMBL/GenBank/DDBJ databases">
        <authorList>
            <person name="Chen W.-M."/>
        </authorList>
    </citation>
    <scope>NUCLEOTIDE SEQUENCE [LARGE SCALE GENOMIC DNA]</scope>
    <source>
        <strain evidence="7 8">YBJ-36</strain>
    </source>
</reference>
<comment type="pathway">
    <text evidence="4 6">Amino-acid degradation; L-kynurenine degradation; L-alanine and anthranilate from L-kynurenine: step 1/1.</text>
</comment>
<keyword evidence="1 4" id="KW-0662">Pyridine nucleotide biosynthesis</keyword>
<proteinExistence type="inferred from homology"/>
<dbReference type="GO" id="GO:0019805">
    <property type="term" value="P:quinolinate biosynthetic process"/>
    <property type="evidence" value="ECO:0007669"/>
    <property type="project" value="UniProtKB-UniRule"/>
</dbReference>
<evidence type="ECO:0000313" key="7">
    <source>
        <dbReference type="EMBL" id="RVU00948.1"/>
    </source>
</evidence>
<dbReference type="GO" id="GO:0097053">
    <property type="term" value="P:L-kynurenine catabolic process"/>
    <property type="evidence" value="ECO:0007669"/>
    <property type="project" value="UniProtKB-UniRule"/>
</dbReference>
<dbReference type="HAMAP" id="MF_01970">
    <property type="entry name" value="Kynureninase"/>
    <property type="match status" value="1"/>
</dbReference>
<comment type="cofactor">
    <cofactor evidence="4 6">
        <name>pyridoxal 5'-phosphate</name>
        <dbReference type="ChEBI" id="CHEBI:597326"/>
    </cofactor>
</comment>
<dbReference type="OrthoDB" id="9812626at2"/>
<feature type="binding site" evidence="4">
    <location>
        <position position="302"/>
    </location>
    <ligand>
        <name>pyridoxal 5'-phosphate</name>
        <dbReference type="ChEBI" id="CHEBI:597326"/>
    </ligand>
</feature>
<dbReference type="PANTHER" id="PTHR14084:SF0">
    <property type="entry name" value="KYNURENINASE"/>
    <property type="match status" value="1"/>
</dbReference>
<dbReference type="InterPro" id="IPR015424">
    <property type="entry name" value="PyrdxlP-dep_Trfase"/>
</dbReference>
<comment type="catalytic activity">
    <reaction evidence="4 6">
        <text>L-kynurenine + H2O = anthranilate + L-alanine + H(+)</text>
        <dbReference type="Rhea" id="RHEA:16813"/>
        <dbReference type="ChEBI" id="CHEBI:15377"/>
        <dbReference type="ChEBI" id="CHEBI:15378"/>
        <dbReference type="ChEBI" id="CHEBI:16567"/>
        <dbReference type="ChEBI" id="CHEBI:57959"/>
        <dbReference type="ChEBI" id="CHEBI:57972"/>
        <dbReference type="EC" id="3.7.1.3"/>
    </reaction>
</comment>
<evidence type="ECO:0000256" key="6">
    <source>
        <dbReference type="PIRNR" id="PIRNR038800"/>
    </source>
</evidence>
<dbReference type="Gene3D" id="3.40.640.10">
    <property type="entry name" value="Type I PLP-dependent aspartate aminotransferase-like (Major domain)"/>
    <property type="match status" value="1"/>
</dbReference>
<comment type="caution">
    <text evidence="7">The sequence shown here is derived from an EMBL/GenBank/DDBJ whole genome shotgun (WGS) entry which is preliminary data.</text>
</comment>
<evidence type="ECO:0000256" key="3">
    <source>
        <dbReference type="ARBA" id="ARBA00022898"/>
    </source>
</evidence>
<feature type="binding site" evidence="4">
    <location>
        <begin position="133"/>
        <end position="136"/>
    </location>
    <ligand>
        <name>pyridoxal 5'-phosphate</name>
        <dbReference type="ChEBI" id="CHEBI:597326"/>
    </ligand>
</feature>
<evidence type="ECO:0000256" key="5">
    <source>
        <dbReference type="NCBIfam" id="TIGR01814"/>
    </source>
</evidence>
<dbReference type="InterPro" id="IPR015422">
    <property type="entry name" value="PyrdxlP-dep_Trfase_small"/>
</dbReference>
<dbReference type="FunFam" id="3.40.640.10:FF:000031">
    <property type="entry name" value="Kynureninase"/>
    <property type="match status" value="1"/>
</dbReference>
<feature type="modified residue" description="N6-(pyridoxal phosphate)lysine" evidence="4">
    <location>
        <position position="244"/>
    </location>
</feature>
<accession>A0A437MTF6</accession>
<protein>
    <recommendedName>
        <fullName evidence="4 5">Kynureninase</fullName>
        <ecNumber evidence="4 5">3.7.1.3</ecNumber>
    </recommendedName>
    <alternativeName>
        <fullName evidence="4">L-kynurenine hydrolase</fullName>
    </alternativeName>
</protein>
<dbReference type="GO" id="GO:0043420">
    <property type="term" value="P:anthranilate metabolic process"/>
    <property type="evidence" value="ECO:0007669"/>
    <property type="project" value="TreeGrafter"/>
</dbReference>
<comment type="catalytic activity">
    <reaction evidence="6">
        <text>3-hydroxy-L-kynurenine + H2O = 3-hydroxyanthranilate + L-alanine + H(+)</text>
        <dbReference type="Rhea" id="RHEA:25143"/>
        <dbReference type="ChEBI" id="CHEBI:15377"/>
        <dbReference type="ChEBI" id="CHEBI:15378"/>
        <dbReference type="ChEBI" id="CHEBI:36559"/>
        <dbReference type="ChEBI" id="CHEBI:57972"/>
        <dbReference type="ChEBI" id="CHEBI:58125"/>
        <dbReference type="EC" id="3.7.1.3"/>
    </reaction>
</comment>
<dbReference type="EMBL" id="SACK01000003">
    <property type="protein sequence ID" value="RVU00948.1"/>
    <property type="molecule type" value="Genomic_DNA"/>
</dbReference>
<evidence type="ECO:0000256" key="4">
    <source>
        <dbReference type="HAMAP-Rule" id="MF_01970"/>
    </source>
</evidence>
<dbReference type="RefSeq" id="WP_127704665.1">
    <property type="nucleotide sequence ID" value="NZ_SACK01000003.1"/>
</dbReference>
<evidence type="ECO:0000313" key="8">
    <source>
        <dbReference type="Proteomes" id="UP000282759"/>
    </source>
</evidence>
<comment type="similarity">
    <text evidence="4 6">Belongs to the kynureninase family.</text>
</comment>
<feature type="binding site" evidence="4">
    <location>
        <position position="106"/>
    </location>
    <ligand>
        <name>pyridoxal 5'-phosphate</name>
        <dbReference type="ChEBI" id="CHEBI:597326"/>
    </ligand>
</feature>
<evidence type="ECO:0000256" key="1">
    <source>
        <dbReference type="ARBA" id="ARBA00022642"/>
    </source>
</evidence>
<dbReference type="GO" id="GO:0009435">
    <property type="term" value="P:NAD+ biosynthetic process"/>
    <property type="evidence" value="ECO:0007669"/>
    <property type="project" value="UniProtKB-UniRule"/>
</dbReference>
<feature type="binding site" evidence="4">
    <location>
        <position position="274"/>
    </location>
    <ligand>
        <name>pyridoxal 5'-phosphate</name>
        <dbReference type="ChEBI" id="CHEBI:597326"/>
    </ligand>
</feature>
<dbReference type="PANTHER" id="PTHR14084">
    <property type="entry name" value="KYNURENINASE"/>
    <property type="match status" value="1"/>
</dbReference>
<evidence type="ECO:0000256" key="2">
    <source>
        <dbReference type="ARBA" id="ARBA00022801"/>
    </source>
</evidence>
<dbReference type="NCBIfam" id="TIGR01814">
    <property type="entry name" value="kynureninase"/>
    <property type="match status" value="1"/>
</dbReference>
<dbReference type="GO" id="GO:0005737">
    <property type="term" value="C:cytoplasm"/>
    <property type="evidence" value="ECO:0007669"/>
    <property type="project" value="UniProtKB-UniRule"/>
</dbReference>
<dbReference type="GO" id="GO:0030429">
    <property type="term" value="F:kynureninase activity"/>
    <property type="evidence" value="ECO:0007669"/>
    <property type="project" value="UniProtKB-UniRule"/>
</dbReference>
<dbReference type="GO" id="GO:0019441">
    <property type="term" value="P:L-tryptophan catabolic process to kynurenine"/>
    <property type="evidence" value="ECO:0007669"/>
    <property type="project" value="TreeGrafter"/>
</dbReference>
<organism evidence="7 8">
    <name type="scientific">Mucilaginibacter limnophilus</name>
    <dbReference type="NCBI Taxonomy" id="1932778"/>
    <lineage>
        <taxon>Bacteria</taxon>
        <taxon>Pseudomonadati</taxon>
        <taxon>Bacteroidota</taxon>
        <taxon>Sphingobacteriia</taxon>
        <taxon>Sphingobacteriales</taxon>
        <taxon>Sphingobacteriaceae</taxon>
        <taxon>Mucilaginibacter</taxon>
    </lineage>
</organism>
<keyword evidence="8" id="KW-1185">Reference proteome</keyword>
<dbReference type="UniPathway" id="UPA00253">
    <property type="reaction ID" value="UER00329"/>
</dbReference>
<gene>
    <name evidence="4 7" type="primary">kynU</name>
    <name evidence="7" type="ORF">EOD41_09965</name>
</gene>
<feature type="binding site" evidence="4">
    <location>
        <position position="243"/>
    </location>
    <ligand>
        <name>pyridoxal 5'-phosphate</name>
        <dbReference type="ChEBI" id="CHEBI:597326"/>
    </ligand>
</feature>
<comment type="caution">
    <text evidence="4">Lacks conserved residue(s) required for the propagation of feature annotation.</text>
</comment>
<dbReference type="UniPathway" id="UPA00334">
    <property type="reaction ID" value="UER00455"/>
</dbReference>
<feature type="binding site" evidence="4">
    <location>
        <position position="105"/>
    </location>
    <ligand>
        <name>pyridoxal 5'-phosphate</name>
        <dbReference type="ChEBI" id="CHEBI:597326"/>
    </ligand>
</feature>
<dbReference type="InterPro" id="IPR010111">
    <property type="entry name" value="Kynureninase"/>
</dbReference>
<dbReference type="PIRSF" id="PIRSF038800">
    <property type="entry name" value="KYNU"/>
    <property type="match status" value="1"/>
</dbReference>
<dbReference type="Gene3D" id="3.90.1150.10">
    <property type="entry name" value="Aspartate Aminotransferase, domain 1"/>
    <property type="match status" value="1"/>
</dbReference>
<dbReference type="EC" id="3.7.1.3" evidence="4 5"/>
<comment type="function">
    <text evidence="4 6">Catalyzes the cleavage of L-kynurenine (L-Kyn) and L-3-hydroxykynurenine (L-3OHKyn) into anthranilic acid (AA) and 3-hydroxyanthranilic acid (3-OHAA), respectively.</text>
</comment>
<dbReference type="SUPFAM" id="SSF53383">
    <property type="entry name" value="PLP-dependent transferases"/>
    <property type="match status" value="1"/>
</dbReference>
<keyword evidence="3 4" id="KW-0663">Pyridoxal phosphate</keyword>